<dbReference type="PANTHER" id="PTHR11819:SF195">
    <property type="entry name" value="SODIUM_GLUCOSE COTRANSPORTER 4"/>
    <property type="match status" value="1"/>
</dbReference>
<protein>
    <submittedName>
        <fullName evidence="8">Uncharacterized protein</fullName>
    </submittedName>
</protein>
<accession>A0A7R9LZD8</accession>
<dbReference type="PROSITE" id="PS50283">
    <property type="entry name" value="NA_SOLUT_SYMP_3"/>
    <property type="match status" value="1"/>
</dbReference>
<name>A0A7R9LZD8_9ACAR</name>
<dbReference type="Proteomes" id="UP000728032">
    <property type="component" value="Unassembled WGS sequence"/>
</dbReference>
<keyword evidence="4 7" id="KW-1133">Transmembrane helix</keyword>
<evidence type="ECO:0000256" key="5">
    <source>
        <dbReference type="ARBA" id="ARBA00023136"/>
    </source>
</evidence>
<keyword evidence="9" id="KW-1185">Reference proteome</keyword>
<evidence type="ECO:0000256" key="4">
    <source>
        <dbReference type="ARBA" id="ARBA00022989"/>
    </source>
</evidence>
<proteinExistence type="inferred from homology"/>
<evidence type="ECO:0000256" key="7">
    <source>
        <dbReference type="SAM" id="Phobius"/>
    </source>
</evidence>
<keyword evidence="3 7" id="KW-0812">Transmembrane</keyword>
<dbReference type="EMBL" id="OC918825">
    <property type="protein sequence ID" value="CAD7650176.1"/>
    <property type="molecule type" value="Genomic_DNA"/>
</dbReference>
<organism evidence="8">
    <name type="scientific">Oppiella nova</name>
    <dbReference type="NCBI Taxonomy" id="334625"/>
    <lineage>
        <taxon>Eukaryota</taxon>
        <taxon>Metazoa</taxon>
        <taxon>Ecdysozoa</taxon>
        <taxon>Arthropoda</taxon>
        <taxon>Chelicerata</taxon>
        <taxon>Arachnida</taxon>
        <taxon>Acari</taxon>
        <taxon>Acariformes</taxon>
        <taxon>Sarcoptiformes</taxon>
        <taxon>Oribatida</taxon>
        <taxon>Brachypylina</taxon>
        <taxon>Oppioidea</taxon>
        <taxon>Oppiidae</taxon>
        <taxon>Oppiella</taxon>
    </lineage>
</organism>
<feature type="non-terminal residue" evidence="8">
    <location>
        <position position="1"/>
    </location>
</feature>
<comment type="subcellular location">
    <subcellularLocation>
        <location evidence="1">Membrane</location>
        <topology evidence="1">Multi-pass membrane protein</topology>
    </subcellularLocation>
</comment>
<sequence length="222" mass="25018">MSPPVCAVYVLAIFWGRVNEKGAFWGLIIGLMIGIIRFVMEFSYTVPPCGSNDPDPRPLILSKVHYLHFGIILFIISMVVTIVISLLTKPIDEKHLYRLTYWSLKSEKVREDIDDDEAVLEIHKTGETNTVFVAEDGSDLRAKGTQNNKVIVESISDNESKNRFFDNESKNRFLYTICCIGSGNTESDENNRTYSVDREGGVVRLSKEEEAVQCAKDATETP</sequence>
<reference evidence="8" key="1">
    <citation type="submission" date="2020-11" db="EMBL/GenBank/DDBJ databases">
        <authorList>
            <person name="Tran Van P."/>
        </authorList>
    </citation>
    <scope>NUCLEOTIDE SEQUENCE</scope>
</reference>
<dbReference type="GO" id="GO:0005412">
    <property type="term" value="F:D-glucose:sodium symporter activity"/>
    <property type="evidence" value="ECO:0007669"/>
    <property type="project" value="TreeGrafter"/>
</dbReference>
<evidence type="ECO:0000313" key="8">
    <source>
        <dbReference type="EMBL" id="CAD7650176.1"/>
    </source>
</evidence>
<comment type="similarity">
    <text evidence="2 6">Belongs to the sodium:solute symporter (SSF) (TC 2.A.21) family.</text>
</comment>
<dbReference type="OrthoDB" id="6132759at2759"/>
<dbReference type="PANTHER" id="PTHR11819">
    <property type="entry name" value="SOLUTE CARRIER FAMILY 5"/>
    <property type="match status" value="1"/>
</dbReference>
<feature type="transmembrane region" description="Helical" evidence="7">
    <location>
        <begin position="66"/>
        <end position="88"/>
    </location>
</feature>
<dbReference type="Gene3D" id="1.20.1730.10">
    <property type="entry name" value="Sodium/glucose cotransporter"/>
    <property type="match status" value="1"/>
</dbReference>
<dbReference type="PROSITE" id="PS00457">
    <property type="entry name" value="NA_SOLUT_SYMP_2"/>
    <property type="match status" value="1"/>
</dbReference>
<dbReference type="InterPro" id="IPR038377">
    <property type="entry name" value="Na/Glc_symporter_sf"/>
</dbReference>
<evidence type="ECO:0000256" key="3">
    <source>
        <dbReference type="ARBA" id="ARBA00022692"/>
    </source>
</evidence>
<dbReference type="AlphaFoldDB" id="A0A7R9LZD8"/>
<dbReference type="InterPro" id="IPR001734">
    <property type="entry name" value="Na/solute_symporter"/>
</dbReference>
<evidence type="ECO:0000256" key="6">
    <source>
        <dbReference type="RuleBase" id="RU362091"/>
    </source>
</evidence>
<evidence type="ECO:0000313" key="9">
    <source>
        <dbReference type="Proteomes" id="UP000728032"/>
    </source>
</evidence>
<dbReference type="Pfam" id="PF00474">
    <property type="entry name" value="SSF"/>
    <property type="match status" value="1"/>
</dbReference>
<feature type="transmembrane region" description="Helical" evidence="7">
    <location>
        <begin position="23"/>
        <end position="46"/>
    </location>
</feature>
<dbReference type="GO" id="GO:0005886">
    <property type="term" value="C:plasma membrane"/>
    <property type="evidence" value="ECO:0007669"/>
    <property type="project" value="TreeGrafter"/>
</dbReference>
<dbReference type="EMBL" id="CAJPVJ010004000">
    <property type="protein sequence ID" value="CAG2168176.1"/>
    <property type="molecule type" value="Genomic_DNA"/>
</dbReference>
<evidence type="ECO:0000256" key="1">
    <source>
        <dbReference type="ARBA" id="ARBA00004141"/>
    </source>
</evidence>
<gene>
    <name evidence="8" type="ORF">ONB1V03_LOCUS7669</name>
</gene>
<evidence type="ECO:0000256" key="2">
    <source>
        <dbReference type="ARBA" id="ARBA00006434"/>
    </source>
</evidence>
<keyword evidence="5 7" id="KW-0472">Membrane</keyword>
<dbReference type="InterPro" id="IPR018212">
    <property type="entry name" value="Na/solute_symporter_CS"/>
</dbReference>